<keyword evidence="1" id="KW-1133">Transmembrane helix</keyword>
<dbReference type="Proteomes" id="UP001530315">
    <property type="component" value="Unassembled WGS sequence"/>
</dbReference>
<dbReference type="EMBL" id="JALLAZ020000355">
    <property type="protein sequence ID" value="KAL3797293.1"/>
    <property type="molecule type" value="Genomic_DNA"/>
</dbReference>
<proteinExistence type="predicted"/>
<gene>
    <name evidence="2" type="ORF">ACHAW5_009112</name>
</gene>
<feature type="transmembrane region" description="Helical" evidence="1">
    <location>
        <begin position="116"/>
        <end position="135"/>
    </location>
</feature>
<sequence>MAKSCAINDPYHLCLTSICPNLNFLKFTSTVFGTSSPLTREFGIWYEQSLASVVTTEGTYLVQVCQAYPDSIAIDGSWKAARAFSVLVFIFSCIILATLLYASCFPSRASHKLGRFMPPLYLLMAIFQGLTLLFLDSVVCKANPLLNDVGGFIWPDTCAISTGAKCFISATVFWIAAAISSFKGQKALEEELAETDPALQAALLSEP</sequence>
<keyword evidence="3" id="KW-1185">Reference proteome</keyword>
<keyword evidence="1" id="KW-0472">Membrane</keyword>
<accession>A0ABD3QB24</accession>
<protein>
    <submittedName>
        <fullName evidence="2">Uncharacterized protein</fullName>
    </submittedName>
</protein>
<comment type="caution">
    <text evidence="2">The sequence shown here is derived from an EMBL/GenBank/DDBJ whole genome shotgun (WGS) entry which is preliminary data.</text>
</comment>
<evidence type="ECO:0000313" key="2">
    <source>
        <dbReference type="EMBL" id="KAL3797293.1"/>
    </source>
</evidence>
<name>A0ABD3QB24_9STRA</name>
<evidence type="ECO:0000313" key="3">
    <source>
        <dbReference type="Proteomes" id="UP001530315"/>
    </source>
</evidence>
<reference evidence="2 3" key="1">
    <citation type="submission" date="2024-10" db="EMBL/GenBank/DDBJ databases">
        <title>Updated reference genomes for cyclostephanoid diatoms.</title>
        <authorList>
            <person name="Roberts W.R."/>
            <person name="Alverson A.J."/>
        </authorList>
    </citation>
    <scope>NUCLEOTIDE SEQUENCE [LARGE SCALE GENOMIC DNA]</scope>
    <source>
        <strain evidence="2 3">AJA276-08</strain>
    </source>
</reference>
<keyword evidence="1" id="KW-0812">Transmembrane</keyword>
<feature type="transmembrane region" description="Helical" evidence="1">
    <location>
        <begin position="83"/>
        <end position="104"/>
    </location>
</feature>
<dbReference type="AlphaFoldDB" id="A0ABD3QB24"/>
<organism evidence="2 3">
    <name type="scientific">Stephanodiscus triporus</name>
    <dbReference type="NCBI Taxonomy" id="2934178"/>
    <lineage>
        <taxon>Eukaryota</taxon>
        <taxon>Sar</taxon>
        <taxon>Stramenopiles</taxon>
        <taxon>Ochrophyta</taxon>
        <taxon>Bacillariophyta</taxon>
        <taxon>Coscinodiscophyceae</taxon>
        <taxon>Thalassiosirophycidae</taxon>
        <taxon>Stephanodiscales</taxon>
        <taxon>Stephanodiscaceae</taxon>
        <taxon>Stephanodiscus</taxon>
    </lineage>
</organism>
<evidence type="ECO:0000256" key="1">
    <source>
        <dbReference type="SAM" id="Phobius"/>
    </source>
</evidence>